<name>A0A0F9SCX4_9ZZZZ</name>
<reference evidence="2" key="1">
    <citation type="journal article" date="2015" name="Nature">
        <title>Complex archaea that bridge the gap between prokaryotes and eukaryotes.</title>
        <authorList>
            <person name="Spang A."/>
            <person name="Saw J.H."/>
            <person name="Jorgensen S.L."/>
            <person name="Zaremba-Niedzwiedzka K."/>
            <person name="Martijn J."/>
            <person name="Lind A.E."/>
            <person name="van Eijk R."/>
            <person name="Schleper C."/>
            <person name="Guy L."/>
            <person name="Ettema T.J."/>
        </authorList>
    </citation>
    <scope>NUCLEOTIDE SEQUENCE</scope>
</reference>
<keyword evidence="1" id="KW-0472">Membrane</keyword>
<accession>A0A0F9SCX4</accession>
<sequence length="101" mass="11153">MVFNSTGFNNPLELITFLDAETLSSGFHVFGIAFIGTITIIIFMALKTYTKTAKAFAVAFAVGMVTAYLGWLIGFITIQIFVFYIFGFVASALFLRLESNK</sequence>
<evidence type="ECO:0000256" key="1">
    <source>
        <dbReference type="SAM" id="Phobius"/>
    </source>
</evidence>
<dbReference type="EMBL" id="LAZR01000703">
    <property type="protein sequence ID" value="KKN60157.1"/>
    <property type="molecule type" value="Genomic_DNA"/>
</dbReference>
<proteinExistence type="predicted"/>
<evidence type="ECO:0000313" key="2">
    <source>
        <dbReference type="EMBL" id="KKN60157.1"/>
    </source>
</evidence>
<keyword evidence="1" id="KW-0812">Transmembrane</keyword>
<gene>
    <name evidence="2" type="ORF">LCGC14_0534480</name>
</gene>
<feature type="transmembrane region" description="Helical" evidence="1">
    <location>
        <begin position="27"/>
        <end position="46"/>
    </location>
</feature>
<organism evidence="2">
    <name type="scientific">marine sediment metagenome</name>
    <dbReference type="NCBI Taxonomy" id="412755"/>
    <lineage>
        <taxon>unclassified sequences</taxon>
        <taxon>metagenomes</taxon>
        <taxon>ecological metagenomes</taxon>
    </lineage>
</organism>
<feature type="transmembrane region" description="Helical" evidence="1">
    <location>
        <begin position="78"/>
        <end position="97"/>
    </location>
</feature>
<keyword evidence="1" id="KW-1133">Transmembrane helix</keyword>
<dbReference type="AlphaFoldDB" id="A0A0F9SCX4"/>
<feature type="transmembrane region" description="Helical" evidence="1">
    <location>
        <begin position="53"/>
        <end position="72"/>
    </location>
</feature>
<comment type="caution">
    <text evidence="2">The sequence shown here is derived from an EMBL/GenBank/DDBJ whole genome shotgun (WGS) entry which is preliminary data.</text>
</comment>
<protein>
    <submittedName>
        <fullName evidence="2">Uncharacterized protein</fullName>
    </submittedName>
</protein>